<dbReference type="GO" id="GO:0016706">
    <property type="term" value="F:2-oxoglutarate-dependent dioxygenase activity"/>
    <property type="evidence" value="ECO:0007669"/>
    <property type="project" value="UniProtKB-ARBA"/>
</dbReference>
<evidence type="ECO:0000313" key="2">
    <source>
        <dbReference type="Proteomes" id="UP000294558"/>
    </source>
</evidence>
<dbReference type="RefSeq" id="WP_133869498.1">
    <property type="nucleotide sequence ID" value="NZ_SOAU01000001.1"/>
</dbReference>
<keyword evidence="1" id="KW-0223">Dioxygenase</keyword>
<dbReference type="PANTHER" id="PTHR40128">
    <property type="entry name" value="EXPRESSED PROTEIN"/>
    <property type="match status" value="1"/>
</dbReference>
<comment type="caution">
    <text evidence="1">The sequence shown here is derived from an EMBL/GenBank/DDBJ whole genome shotgun (WGS) entry which is preliminary data.</text>
</comment>
<dbReference type="SUPFAM" id="SSF51197">
    <property type="entry name" value="Clavaminate synthase-like"/>
    <property type="match status" value="1"/>
</dbReference>
<reference evidence="1 2" key="1">
    <citation type="submission" date="2019-03" db="EMBL/GenBank/DDBJ databases">
        <title>Sequencing the genomes of 1000 actinobacteria strains.</title>
        <authorList>
            <person name="Klenk H.-P."/>
        </authorList>
    </citation>
    <scope>NUCLEOTIDE SEQUENCE [LARGE SCALE GENOMIC DNA]</scope>
    <source>
        <strain evidence="1 2">DSM 18936</strain>
    </source>
</reference>
<dbReference type="OrthoDB" id="183023at2"/>
<keyword evidence="1" id="KW-0560">Oxidoreductase</keyword>
<protein>
    <submittedName>
        <fullName evidence="1">Phytanoyl-CoA dioxygenase PhyH</fullName>
    </submittedName>
</protein>
<accession>A0A4R7I3G7</accession>
<name>A0A4R7I3G7_9ACTN</name>
<dbReference type="AlphaFoldDB" id="A0A4R7I3G7"/>
<gene>
    <name evidence="1" type="ORF">BDK89_2804</name>
</gene>
<proteinExistence type="predicted"/>
<dbReference type="Pfam" id="PF05721">
    <property type="entry name" value="PhyH"/>
    <property type="match status" value="1"/>
</dbReference>
<dbReference type="Proteomes" id="UP000294558">
    <property type="component" value="Unassembled WGS sequence"/>
</dbReference>
<keyword evidence="2" id="KW-1185">Reference proteome</keyword>
<evidence type="ECO:0000313" key="1">
    <source>
        <dbReference type="EMBL" id="TDT17196.1"/>
    </source>
</evidence>
<organism evidence="1 2">
    <name type="scientific">Ilumatobacter fluminis</name>
    <dbReference type="NCBI Taxonomy" id="467091"/>
    <lineage>
        <taxon>Bacteria</taxon>
        <taxon>Bacillati</taxon>
        <taxon>Actinomycetota</taxon>
        <taxon>Acidimicrobiia</taxon>
        <taxon>Acidimicrobiales</taxon>
        <taxon>Ilumatobacteraceae</taxon>
        <taxon>Ilumatobacter</taxon>
    </lineage>
</organism>
<dbReference type="Gene3D" id="2.60.120.620">
    <property type="entry name" value="q2cbj1_9rhob like domain"/>
    <property type="match status" value="1"/>
</dbReference>
<dbReference type="InterPro" id="IPR008775">
    <property type="entry name" value="Phytyl_CoA_dOase-like"/>
</dbReference>
<sequence length="322" mass="35733">MTNPPPPHDSDSDALGPADLDDLVDSTDLLDDPRALRARADADGYLFFRALLPREAVLEVRRDILAAVAADGWLDDAAPLEQGRLDHRAIDTIPDDELRDDIGVSEQGYVHIQQVESLHRLPHHPALLSLYDDLIDGSVFVHPRHIVRAMTSHRGLSPTPAHQDFPLVQGTGATWTCWAPLGDCPRSLGSLAVLPGTHRRGYRPVIEAPGAGHIGAQLCDDDLPRWHGADFAAGDVLTFNAYTVHRSLPALDRDHLRLSMDVRYQSTDDPIEARALTNHADVDWATVYQGWGDTTFQRYWLDADLTIEPWDDALIQPSRRIC</sequence>
<dbReference type="PANTHER" id="PTHR40128:SF1">
    <property type="entry name" value="PHYTANOYL-COA HYDROXYLASE"/>
    <property type="match status" value="1"/>
</dbReference>
<dbReference type="EMBL" id="SOAU01000001">
    <property type="protein sequence ID" value="TDT17196.1"/>
    <property type="molecule type" value="Genomic_DNA"/>
</dbReference>